<dbReference type="InterPro" id="IPR012458">
    <property type="entry name" value="DUF1664"/>
</dbReference>
<evidence type="ECO:0000259" key="4">
    <source>
        <dbReference type="Pfam" id="PF07889"/>
    </source>
</evidence>
<keyword evidence="2" id="KW-0472">Membrane</keyword>
<feature type="region of interest" description="Disordered" evidence="1">
    <location>
        <begin position="331"/>
        <end position="353"/>
    </location>
</feature>
<dbReference type="EMBL" id="CM017323">
    <property type="protein sequence ID" value="KAE8023715.1"/>
    <property type="molecule type" value="Genomic_DNA"/>
</dbReference>
<feature type="transmembrane region" description="Helical" evidence="2">
    <location>
        <begin position="93"/>
        <end position="111"/>
    </location>
</feature>
<keyword evidence="6" id="KW-1185">Reference proteome</keyword>
<feature type="compositionally biased region" description="Low complexity" evidence="1">
    <location>
        <begin position="283"/>
        <end position="295"/>
    </location>
</feature>
<dbReference type="AlphaFoldDB" id="A0A5N6R4P2"/>
<feature type="compositionally biased region" description="Polar residues" evidence="1">
    <location>
        <begin position="256"/>
        <end position="266"/>
    </location>
</feature>
<feature type="region of interest" description="Disordered" evidence="1">
    <location>
        <begin position="238"/>
        <end position="305"/>
    </location>
</feature>
<reference evidence="5 6" key="1">
    <citation type="submission" date="2019-06" db="EMBL/GenBank/DDBJ databases">
        <title>A chromosomal-level reference genome of Carpinus fangiana (Coryloideae, Betulaceae).</title>
        <authorList>
            <person name="Yang X."/>
            <person name="Wang Z."/>
            <person name="Zhang L."/>
            <person name="Hao G."/>
            <person name="Liu J."/>
            <person name="Yang Y."/>
        </authorList>
    </citation>
    <scope>NUCLEOTIDE SEQUENCE [LARGE SCALE GENOMIC DNA]</scope>
    <source>
        <strain evidence="5">Cfa_2016G</strain>
        <tissue evidence="5">Leaf</tissue>
    </source>
</reference>
<keyword evidence="3" id="KW-0732">Signal</keyword>
<keyword evidence="2" id="KW-1133">Transmembrane helix</keyword>
<evidence type="ECO:0000313" key="5">
    <source>
        <dbReference type="EMBL" id="KAE8023715.1"/>
    </source>
</evidence>
<evidence type="ECO:0000256" key="2">
    <source>
        <dbReference type="SAM" id="Phobius"/>
    </source>
</evidence>
<feature type="chain" id="PRO_5024370910" description="DUF1664 domain-containing protein" evidence="3">
    <location>
        <begin position="23"/>
        <end position="387"/>
    </location>
</feature>
<evidence type="ECO:0000256" key="3">
    <source>
        <dbReference type="SAM" id="SignalP"/>
    </source>
</evidence>
<dbReference type="PANTHER" id="PTHR47289">
    <property type="entry name" value="TRANSCRIPTION FACTOR, PUTATIVE (DUF1664)-RELATED"/>
    <property type="match status" value="1"/>
</dbReference>
<feature type="compositionally biased region" description="Polar residues" evidence="1">
    <location>
        <begin position="296"/>
        <end position="305"/>
    </location>
</feature>
<dbReference type="PANTHER" id="PTHR47289:SF2">
    <property type="entry name" value="TRANSCRIPTION FACTOR, PUTATIVE (DUF1664)-RELATED"/>
    <property type="match status" value="1"/>
</dbReference>
<proteinExistence type="predicted"/>
<protein>
    <recommendedName>
        <fullName evidence="4">DUF1664 domain-containing protein</fullName>
    </recommendedName>
</protein>
<dbReference type="OrthoDB" id="544175at2759"/>
<name>A0A5N6R4P2_9ROSI</name>
<feature type="domain" description="DUF1664" evidence="4">
    <location>
        <begin position="91"/>
        <end position="212"/>
    </location>
</feature>
<gene>
    <name evidence="5" type="ORF">FH972_009384</name>
</gene>
<organism evidence="5 6">
    <name type="scientific">Carpinus fangiana</name>
    <dbReference type="NCBI Taxonomy" id="176857"/>
    <lineage>
        <taxon>Eukaryota</taxon>
        <taxon>Viridiplantae</taxon>
        <taxon>Streptophyta</taxon>
        <taxon>Embryophyta</taxon>
        <taxon>Tracheophyta</taxon>
        <taxon>Spermatophyta</taxon>
        <taxon>Magnoliopsida</taxon>
        <taxon>eudicotyledons</taxon>
        <taxon>Gunneridae</taxon>
        <taxon>Pentapetalae</taxon>
        <taxon>rosids</taxon>
        <taxon>fabids</taxon>
        <taxon>Fagales</taxon>
        <taxon>Betulaceae</taxon>
        <taxon>Carpinus</taxon>
    </lineage>
</organism>
<evidence type="ECO:0000256" key="1">
    <source>
        <dbReference type="SAM" id="MobiDB-lite"/>
    </source>
</evidence>
<accession>A0A5N6R4P2</accession>
<sequence length="387" mass="41178">MALPFGKLTILVGAGLLGSVLAKEGRVSTVSDFVSGAFKIVLRQIRQDDSPPSANKPRSDSLMAQVNSLRQELQLLASNAPITIVTASGRGGAKYGVIVVVVVLGYGYVWWKGWKLPDMMFASRRSLSDACTSIAKQLETVYSSISATKRGLSSRMDVMDSTMDECAAITGETQEEVSELRKRTDFVGVDVINIHDAVQTLENKISRIEGKQDLTNEGVRRLCNYAWSMENGRITESIQASSSSSSRPALEPPITPSSRVAPSSSFRPAIEPPPVTPSSRAGSLPPVLSLNPLSSDSGGSQQVKRPLQNAVSLSGLQNIDGISEVIEASSSGEVTKGVHTPKDTSNGASSSGLFGLRLPGFSASFLTRTRSATSAVVEQSRSRTQQS</sequence>
<feature type="signal peptide" evidence="3">
    <location>
        <begin position="1"/>
        <end position="22"/>
    </location>
</feature>
<dbReference type="Proteomes" id="UP000327013">
    <property type="component" value="Chromosome 3"/>
</dbReference>
<keyword evidence="2" id="KW-0812">Transmembrane</keyword>
<dbReference type="Pfam" id="PF07889">
    <property type="entry name" value="DUF1664"/>
    <property type="match status" value="1"/>
</dbReference>
<feature type="compositionally biased region" description="Polar residues" evidence="1">
    <location>
        <begin position="343"/>
        <end position="352"/>
    </location>
</feature>
<evidence type="ECO:0000313" key="6">
    <source>
        <dbReference type="Proteomes" id="UP000327013"/>
    </source>
</evidence>